<comment type="caution">
    <text evidence="3">The sequence shown here is derived from an EMBL/GenBank/DDBJ whole genome shotgun (WGS) entry which is preliminary data.</text>
</comment>
<protein>
    <recommendedName>
        <fullName evidence="2">AAA-ATPase-like domain-containing protein</fullName>
    </recommendedName>
</protein>
<keyword evidence="4" id="KW-1185">Reference proteome</keyword>
<reference evidence="3 4" key="1">
    <citation type="journal article" date="2018" name="New Phytol.">
        <title>Phylogenomics of Endogonaceae and evolution of mycorrhizas within Mucoromycota.</title>
        <authorList>
            <person name="Chang Y."/>
            <person name="Desiro A."/>
            <person name="Na H."/>
            <person name="Sandor L."/>
            <person name="Lipzen A."/>
            <person name="Clum A."/>
            <person name="Barry K."/>
            <person name="Grigoriev I.V."/>
            <person name="Martin F.M."/>
            <person name="Stajich J.E."/>
            <person name="Smith M.E."/>
            <person name="Bonito G."/>
            <person name="Spatafora J.W."/>
        </authorList>
    </citation>
    <scope>NUCLEOTIDE SEQUENCE [LARGE SCALE GENOMIC DNA]</scope>
    <source>
        <strain evidence="3 4">AD002</strain>
    </source>
</reference>
<evidence type="ECO:0000259" key="2">
    <source>
        <dbReference type="Pfam" id="PF09820"/>
    </source>
</evidence>
<gene>
    <name evidence="3" type="ORF">BC938DRAFT_483105</name>
</gene>
<proteinExistence type="predicted"/>
<dbReference type="EMBL" id="RBNJ01000822">
    <property type="protein sequence ID" value="RUS33961.1"/>
    <property type="molecule type" value="Genomic_DNA"/>
</dbReference>
<evidence type="ECO:0000313" key="4">
    <source>
        <dbReference type="Proteomes" id="UP000274822"/>
    </source>
</evidence>
<evidence type="ECO:0000256" key="1">
    <source>
        <dbReference type="SAM" id="MobiDB-lite"/>
    </source>
</evidence>
<accession>A0A433QVW3</accession>
<feature type="region of interest" description="Disordered" evidence="1">
    <location>
        <begin position="1"/>
        <end position="24"/>
    </location>
</feature>
<dbReference type="InterPro" id="IPR018631">
    <property type="entry name" value="AAA-ATPase-like_dom"/>
</dbReference>
<dbReference type="PANTHER" id="PTHR34825">
    <property type="entry name" value="CONSERVED PROTEIN, WITH A WEAK D-GALACTARATE DEHYDRATASE/ALTRONATE HYDROLASE DOMAIN"/>
    <property type="match status" value="1"/>
</dbReference>
<feature type="compositionally biased region" description="Basic and acidic residues" evidence="1">
    <location>
        <begin position="1"/>
        <end position="10"/>
    </location>
</feature>
<dbReference type="Pfam" id="PF08011">
    <property type="entry name" value="PDDEXK_9"/>
    <property type="match status" value="1"/>
</dbReference>
<dbReference type="PANTHER" id="PTHR34825:SF1">
    <property type="entry name" value="AAA-ATPASE-LIKE DOMAIN-CONTAINING PROTEIN"/>
    <property type="match status" value="1"/>
</dbReference>
<feature type="domain" description="AAA-ATPase-like" evidence="2">
    <location>
        <begin position="129"/>
        <end position="249"/>
    </location>
</feature>
<name>A0A433QVW3_9FUNG</name>
<dbReference type="AlphaFoldDB" id="A0A433QVW3"/>
<evidence type="ECO:0000313" key="3">
    <source>
        <dbReference type="EMBL" id="RUS33961.1"/>
    </source>
</evidence>
<sequence length="576" mass="65539">MSNELRRSLDDEQGPNQQASGKGMYVDEGGFRVYSISTELNDDSSSHKTRQMTNQEISMTFSDQSLVWICSISDFGSPKFEFYTCVVYRLRHLLLRPASLASISSSVFPDGHDATLLPGDKDINGTTWNDMMTQMRKVISEIYREHGYLTQGLEDYEKPEFNSIIDMESASWDLSFALTNLSGYLADYHGSDCIVLIDDYDTPLRVAYNKGYYKEARDFFQNMFSSLLKDNSNLSKAFIVSVLPKAKSDFLGPNNISVYSMETSWYADMFGFTEHEVGLLFDRHKVNIPIADPQCQHNGYESGDYHQRYKLYNPWSILCLCADKELIRFRDKTTIKHLLFNAGSAFMSDVLRLLTIKNAENNADYNSITINDHRHIWALLLYAGYLTLNDEGQLTIPNDKVYMEWVNWIMPMLSSASLNSRLDELLSGETKYLEDMIVISLSDLDVGSEHSGIKAEAFFHGLYLGMLSHLRYKYDIHLNGDAESGRYDIRVLPKSAAQLAILMYLKVAHGKDSTNSAARNELDKVEANGYDVGIPSHVKKLLVFDILFDGNHTHVVVKKLRQNVSHEGKLEWCDGE</sequence>
<dbReference type="InterPro" id="IPR012547">
    <property type="entry name" value="PDDEXK_9"/>
</dbReference>
<organism evidence="3 4">
    <name type="scientific">Jimgerdemannia flammicorona</name>
    <dbReference type="NCBI Taxonomy" id="994334"/>
    <lineage>
        <taxon>Eukaryota</taxon>
        <taxon>Fungi</taxon>
        <taxon>Fungi incertae sedis</taxon>
        <taxon>Mucoromycota</taxon>
        <taxon>Mucoromycotina</taxon>
        <taxon>Endogonomycetes</taxon>
        <taxon>Endogonales</taxon>
        <taxon>Endogonaceae</taxon>
        <taxon>Jimgerdemannia</taxon>
    </lineage>
</organism>
<dbReference type="Proteomes" id="UP000274822">
    <property type="component" value="Unassembled WGS sequence"/>
</dbReference>
<dbReference type="Pfam" id="PF09820">
    <property type="entry name" value="AAA-ATPase_like"/>
    <property type="match status" value="1"/>
</dbReference>